<evidence type="ECO:0000313" key="2">
    <source>
        <dbReference type="Proteomes" id="UP000188541"/>
    </source>
</evidence>
<reference evidence="1 2" key="1">
    <citation type="submission" date="2016-10" db="EMBL/GenBank/DDBJ databases">
        <title>Rodentibacter gen. nov. and new species.</title>
        <authorList>
            <person name="Christensen H."/>
        </authorList>
    </citation>
    <scope>NUCLEOTIDE SEQUENCE [LARGE SCALE GENOMIC DNA]</scope>
    <source>
        <strain evidence="1 2">1996246016</strain>
    </source>
</reference>
<gene>
    <name evidence="1" type="ORF">BKK55_10860</name>
</gene>
<dbReference type="Gene3D" id="1.10.530.10">
    <property type="match status" value="1"/>
</dbReference>
<evidence type="ECO:0008006" key="3">
    <source>
        <dbReference type="Google" id="ProtNLM"/>
    </source>
</evidence>
<dbReference type="STRING" id="1908266.BKK55_10860"/>
<dbReference type="AlphaFoldDB" id="A0A1V3JBK9"/>
<comment type="caution">
    <text evidence="1">The sequence shown here is derived from an EMBL/GenBank/DDBJ whole genome shotgun (WGS) entry which is preliminary data.</text>
</comment>
<dbReference type="RefSeq" id="WP_077551715.1">
    <property type="nucleotide sequence ID" value="NZ_MLHO01000058.1"/>
</dbReference>
<evidence type="ECO:0000313" key="1">
    <source>
        <dbReference type="EMBL" id="OOF53892.1"/>
    </source>
</evidence>
<dbReference type="CDD" id="cd00736">
    <property type="entry name" value="lambda_lys-like"/>
    <property type="match status" value="1"/>
</dbReference>
<keyword evidence="2" id="KW-1185">Reference proteome</keyword>
<dbReference type="Proteomes" id="UP000188541">
    <property type="component" value="Unassembled WGS sequence"/>
</dbReference>
<name>A0A1V3JBK9_9PAST</name>
<proteinExistence type="predicted"/>
<sequence length="278" mass="31376">MAKITLEDLENFYQHKNARAYLDLLAYMEGVQHGYHTTYGNKRVEDLSQHPGVVWGKTGDGITTATGRYQFTKTTWDRLQKQFGFKDFGERSQDLAALALIAEKGAMQDILNGDIVKANYKLRNIWASLPDNKSPHQSQKSYSEVNKKWLQLMNDPNAPNIYEIQSTPQQDRQWQSPIQGFFPDTLTNFDIPQSISPTSIGEQLAAQFSPPKITGFENAFTQLNNTLDPLQSSESTQPNNRQKYQAQLAQAFGIEPKVQGGLDDHIGDLVKSIYDQTA</sequence>
<dbReference type="SUPFAM" id="SSF53955">
    <property type="entry name" value="Lysozyme-like"/>
    <property type="match status" value="1"/>
</dbReference>
<dbReference type="InterPro" id="IPR023346">
    <property type="entry name" value="Lysozyme-like_dom_sf"/>
</dbReference>
<protein>
    <recommendedName>
        <fullName evidence="3">Lysozyme</fullName>
    </recommendedName>
</protein>
<accession>A0A1V3JBK9</accession>
<dbReference type="OrthoDB" id="8660079at2"/>
<dbReference type="EMBL" id="MLHO01000058">
    <property type="protein sequence ID" value="OOF53892.1"/>
    <property type="molecule type" value="Genomic_DNA"/>
</dbReference>
<organism evidence="1 2">
    <name type="scientific">Rodentibacter genomosp. 2</name>
    <dbReference type="NCBI Taxonomy" id="1908266"/>
    <lineage>
        <taxon>Bacteria</taxon>
        <taxon>Pseudomonadati</taxon>
        <taxon>Pseudomonadota</taxon>
        <taxon>Gammaproteobacteria</taxon>
        <taxon>Pasteurellales</taxon>
        <taxon>Pasteurellaceae</taxon>
        <taxon>Rodentibacter</taxon>
    </lineage>
</organism>